<organism evidence="2 3">
    <name type="scientific">Austropuccinia psidii MF-1</name>
    <dbReference type="NCBI Taxonomy" id="1389203"/>
    <lineage>
        <taxon>Eukaryota</taxon>
        <taxon>Fungi</taxon>
        <taxon>Dikarya</taxon>
        <taxon>Basidiomycota</taxon>
        <taxon>Pucciniomycotina</taxon>
        <taxon>Pucciniomycetes</taxon>
        <taxon>Pucciniales</taxon>
        <taxon>Sphaerophragmiaceae</taxon>
        <taxon>Austropuccinia</taxon>
    </lineage>
</organism>
<feature type="compositionally biased region" description="Polar residues" evidence="1">
    <location>
        <begin position="25"/>
        <end position="40"/>
    </location>
</feature>
<gene>
    <name evidence="2" type="ORF">O181_120608</name>
</gene>
<accession>A0A9Q3Q0H5</accession>
<protein>
    <submittedName>
        <fullName evidence="2">Uncharacterized protein</fullName>
    </submittedName>
</protein>
<sequence>MSCLCSGYESQDDTDCTEIVPNPVGASQGTRGRTLSQSNKPVSHQYEPYLLVIMQQMTQSMANVQGVSSCKAFKNPFMKAPYCFNGTQPFKVRRFIHSCQLIFHNDQANFP</sequence>
<keyword evidence="3" id="KW-1185">Reference proteome</keyword>
<evidence type="ECO:0000256" key="1">
    <source>
        <dbReference type="SAM" id="MobiDB-lite"/>
    </source>
</evidence>
<feature type="region of interest" description="Disordered" evidence="1">
    <location>
        <begin position="21"/>
        <end position="40"/>
    </location>
</feature>
<comment type="caution">
    <text evidence="2">The sequence shown here is derived from an EMBL/GenBank/DDBJ whole genome shotgun (WGS) entry which is preliminary data.</text>
</comment>
<name>A0A9Q3Q0H5_9BASI</name>
<dbReference type="Proteomes" id="UP000765509">
    <property type="component" value="Unassembled WGS sequence"/>
</dbReference>
<dbReference type="EMBL" id="AVOT02108636">
    <property type="protein sequence ID" value="MBW0580893.1"/>
    <property type="molecule type" value="Genomic_DNA"/>
</dbReference>
<reference evidence="2" key="1">
    <citation type="submission" date="2021-03" db="EMBL/GenBank/DDBJ databases">
        <title>Draft genome sequence of rust myrtle Austropuccinia psidii MF-1, a brazilian biotype.</title>
        <authorList>
            <person name="Quecine M.C."/>
            <person name="Pachon D.M.R."/>
            <person name="Bonatelli M.L."/>
            <person name="Correr F.H."/>
            <person name="Franceschini L.M."/>
            <person name="Leite T.F."/>
            <person name="Margarido G.R.A."/>
            <person name="Almeida C.A."/>
            <person name="Ferrarezi J.A."/>
            <person name="Labate C.A."/>
        </authorList>
    </citation>
    <scope>NUCLEOTIDE SEQUENCE</scope>
    <source>
        <strain evidence="2">MF-1</strain>
    </source>
</reference>
<proteinExistence type="predicted"/>
<evidence type="ECO:0000313" key="3">
    <source>
        <dbReference type="Proteomes" id="UP000765509"/>
    </source>
</evidence>
<evidence type="ECO:0000313" key="2">
    <source>
        <dbReference type="EMBL" id="MBW0580893.1"/>
    </source>
</evidence>
<dbReference type="AlphaFoldDB" id="A0A9Q3Q0H5"/>